<organism evidence="9 10">
    <name type="scientific">Acinetobacter vivianii</name>
    <dbReference type="NCBI Taxonomy" id="1776742"/>
    <lineage>
        <taxon>Bacteria</taxon>
        <taxon>Pseudomonadati</taxon>
        <taxon>Pseudomonadota</taxon>
        <taxon>Gammaproteobacteria</taxon>
        <taxon>Moraxellales</taxon>
        <taxon>Moraxellaceae</taxon>
        <taxon>Acinetobacter</taxon>
    </lineage>
</organism>
<dbReference type="GO" id="GO:0008233">
    <property type="term" value="F:peptidase activity"/>
    <property type="evidence" value="ECO:0007669"/>
    <property type="project" value="UniProtKB-KW"/>
</dbReference>
<dbReference type="EC" id="3.4.-.-" evidence="8"/>
<dbReference type="InterPro" id="IPR003738">
    <property type="entry name" value="SRAP"/>
</dbReference>
<evidence type="ECO:0000256" key="7">
    <source>
        <dbReference type="ARBA" id="ARBA00023239"/>
    </source>
</evidence>
<evidence type="ECO:0000256" key="3">
    <source>
        <dbReference type="ARBA" id="ARBA00022763"/>
    </source>
</evidence>
<evidence type="ECO:0000256" key="4">
    <source>
        <dbReference type="ARBA" id="ARBA00022801"/>
    </source>
</evidence>
<keyword evidence="7" id="KW-0456">Lyase</keyword>
<dbReference type="EMBL" id="CP085083">
    <property type="protein sequence ID" value="WDZ52867.1"/>
    <property type="molecule type" value="Genomic_DNA"/>
</dbReference>
<evidence type="ECO:0000256" key="5">
    <source>
        <dbReference type="ARBA" id="ARBA00023124"/>
    </source>
</evidence>
<evidence type="ECO:0000256" key="2">
    <source>
        <dbReference type="ARBA" id="ARBA00022670"/>
    </source>
</evidence>
<gene>
    <name evidence="9" type="ORF">LF296_08855</name>
</gene>
<reference evidence="9" key="2">
    <citation type="submission" date="2023-02" db="EMBL/GenBank/DDBJ databases">
        <authorList>
            <person name="Huang Y."/>
            <person name="Zhang Y."/>
            <person name="Zhang T."/>
            <person name="Wang J."/>
        </authorList>
    </citation>
    <scope>NUCLEOTIDE SEQUENCE</scope>
    <source>
        <strain evidence="9">KJ-1</strain>
    </source>
</reference>
<keyword evidence="4 8" id="KW-0378">Hydrolase</keyword>
<evidence type="ECO:0000256" key="1">
    <source>
        <dbReference type="ARBA" id="ARBA00008136"/>
    </source>
</evidence>
<reference evidence="9" key="1">
    <citation type="journal article" date="2022" name="Front Environ Sci">
        <title>Complete genome sequence analysis of a novel alkane-degrading bacterial strain, Acinetobacter vivianii KJ-1, and its diesel degradation ability.</title>
        <authorList>
            <person name="Zhang Y."/>
            <person name="Song F."/>
            <person name="Wang J."/>
            <person name="Zhao Q."/>
            <person name="Zheng L."/>
            <person name="Wang Z."/>
            <person name="Zhang X."/>
            <person name="Gao Y."/>
            <person name="Chen G."/>
            <person name="Huang Y."/>
        </authorList>
    </citation>
    <scope>NUCLEOTIDE SEQUENCE</scope>
    <source>
        <strain evidence="9">KJ-1</strain>
    </source>
</reference>
<dbReference type="GO" id="GO:0106300">
    <property type="term" value="P:protein-DNA covalent cross-linking repair"/>
    <property type="evidence" value="ECO:0007669"/>
    <property type="project" value="InterPro"/>
</dbReference>
<sequence length="211" mass="24363">MCANYRPIQKSRAHLLDLFEPTFDYKTDIYPEDLSPILISPDQKVEWRAARFGLVPFWAKELKAVQNAYNARAETVAEKNSFKHAWNKNQFALVPVEVIFEPKYIDGQAQWYGIYRQDKKPFTVAAIYEYASVAGQEILSMSMLTINADSHPLMNQFHAPEHEKRSVVIISEGHRLDWLNADHVQAAEMILEFSPDEFTAAPKSKIDHFYP</sequence>
<dbReference type="GO" id="GO:0016829">
    <property type="term" value="F:lyase activity"/>
    <property type="evidence" value="ECO:0007669"/>
    <property type="project" value="UniProtKB-KW"/>
</dbReference>
<dbReference type="Gene3D" id="3.90.1680.10">
    <property type="entry name" value="SOS response associated peptidase-like"/>
    <property type="match status" value="1"/>
</dbReference>
<keyword evidence="5" id="KW-0190">Covalent protein-DNA linkage</keyword>
<evidence type="ECO:0000256" key="6">
    <source>
        <dbReference type="ARBA" id="ARBA00023125"/>
    </source>
</evidence>
<evidence type="ECO:0000256" key="8">
    <source>
        <dbReference type="RuleBase" id="RU364100"/>
    </source>
</evidence>
<dbReference type="AlphaFoldDB" id="A0AAJ6NLX8"/>
<keyword evidence="2 8" id="KW-0645">Protease</keyword>
<dbReference type="GO" id="GO:0006508">
    <property type="term" value="P:proteolysis"/>
    <property type="evidence" value="ECO:0007669"/>
    <property type="project" value="UniProtKB-KW"/>
</dbReference>
<dbReference type="PANTHER" id="PTHR13604">
    <property type="entry name" value="DC12-RELATED"/>
    <property type="match status" value="1"/>
</dbReference>
<dbReference type="GO" id="GO:0003697">
    <property type="term" value="F:single-stranded DNA binding"/>
    <property type="evidence" value="ECO:0007669"/>
    <property type="project" value="InterPro"/>
</dbReference>
<evidence type="ECO:0000313" key="10">
    <source>
        <dbReference type="Proteomes" id="UP001199528"/>
    </source>
</evidence>
<comment type="similarity">
    <text evidence="1 8">Belongs to the SOS response-associated peptidase family.</text>
</comment>
<keyword evidence="6" id="KW-0238">DNA-binding</keyword>
<dbReference type="SUPFAM" id="SSF143081">
    <property type="entry name" value="BB1717-like"/>
    <property type="match status" value="1"/>
</dbReference>
<name>A0AAJ6NLX8_9GAMM</name>
<accession>A0AAJ6NLX8</accession>
<dbReference type="PANTHER" id="PTHR13604:SF0">
    <property type="entry name" value="ABASIC SITE PROCESSING PROTEIN HMCES"/>
    <property type="match status" value="1"/>
</dbReference>
<evidence type="ECO:0000313" key="9">
    <source>
        <dbReference type="EMBL" id="WDZ52867.1"/>
    </source>
</evidence>
<proteinExistence type="inferred from homology"/>
<dbReference type="Proteomes" id="UP001199528">
    <property type="component" value="Chromosome"/>
</dbReference>
<dbReference type="Pfam" id="PF02586">
    <property type="entry name" value="SRAP"/>
    <property type="match status" value="1"/>
</dbReference>
<protein>
    <recommendedName>
        <fullName evidence="8">Abasic site processing protein</fullName>
        <ecNumber evidence="8">3.4.-.-</ecNumber>
    </recommendedName>
</protein>
<dbReference type="RefSeq" id="WP_272656095.1">
    <property type="nucleotide sequence ID" value="NZ_CP085083.1"/>
</dbReference>
<dbReference type="KEGG" id="aviv:LF296_08855"/>
<keyword evidence="3" id="KW-0227">DNA damage</keyword>
<dbReference type="InterPro" id="IPR036590">
    <property type="entry name" value="SRAP-like"/>
</dbReference>